<keyword evidence="5 8" id="KW-1015">Disulfide bond</keyword>
<dbReference type="OrthoDB" id="8118055at2759"/>
<accession>A0A6A7AQ62</accession>
<dbReference type="GO" id="GO:0005975">
    <property type="term" value="P:carbohydrate metabolic process"/>
    <property type="evidence" value="ECO:0007669"/>
    <property type="project" value="InterPro"/>
</dbReference>
<dbReference type="GO" id="GO:0005783">
    <property type="term" value="C:endoplasmic reticulum"/>
    <property type="evidence" value="ECO:0007669"/>
    <property type="project" value="TreeGrafter"/>
</dbReference>
<dbReference type="Pfam" id="PF01532">
    <property type="entry name" value="Glyco_hydro_47"/>
    <property type="match status" value="1"/>
</dbReference>
<evidence type="ECO:0000256" key="5">
    <source>
        <dbReference type="ARBA" id="ARBA00023157"/>
    </source>
</evidence>
<reference evidence="11" key="1">
    <citation type="submission" date="2020-01" db="EMBL/GenBank/DDBJ databases">
        <authorList>
            <consortium name="DOE Joint Genome Institute"/>
            <person name="Haridas S."/>
            <person name="Albert R."/>
            <person name="Binder M."/>
            <person name="Bloem J."/>
            <person name="Labutti K."/>
            <person name="Salamov A."/>
            <person name="Andreopoulos B."/>
            <person name="Baker S.E."/>
            <person name="Barry K."/>
            <person name="Bills G."/>
            <person name="Bluhm B.H."/>
            <person name="Cannon C."/>
            <person name="Castanera R."/>
            <person name="Culley D.E."/>
            <person name="Daum C."/>
            <person name="Ezra D."/>
            <person name="Gonzalez J.B."/>
            <person name="Henrissat B."/>
            <person name="Kuo A."/>
            <person name="Liang C."/>
            <person name="Lipzen A."/>
            <person name="Lutzoni F."/>
            <person name="Magnuson J."/>
            <person name="Mondo S."/>
            <person name="Nolan M."/>
            <person name="Ohm R."/>
            <person name="Pangilinan J."/>
            <person name="Park H.-J."/>
            <person name="Ramirez L."/>
            <person name="Alfaro M."/>
            <person name="Sun H."/>
            <person name="Tritt A."/>
            <person name="Yoshinaga Y."/>
            <person name="Zwiers L.-H."/>
            <person name="Turgeon B.G."/>
            <person name="Goodwin S.B."/>
            <person name="Spatafora J.W."/>
            <person name="Crous P.W."/>
            <person name="Grigoriev I.V."/>
        </authorList>
    </citation>
    <scope>NUCLEOTIDE SEQUENCE</scope>
    <source>
        <strain evidence="11">IPT5</strain>
    </source>
</reference>
<keyword evidence="9" id="KW-0326">Glycosidase</keyword>
<feature type="active site" evidence="6">
    <location>
        <position position="499"/>
    </location>
</feature>
<evidence type="ECO:0000256" key="1">
    <source>
        <dbReference type="ARBA" id="ARBA00001913"/>
    </source>
</evidence>
<dbReference type="SUPFAM" id="SSF48225">
    <property type="entry name" value="Seven-hairpin glycosidases"/>
    <property type="match status" value="1"/>
</dbReference>
<keyword evidence="7" id="KW-0479">Metal-binding</keyword>
<dbReference type="Proteomes" id="UP000799423">
    <property type="component" value="Unassembled WGS sequence"/>
</dbReference>
<comment type="cofactor">
    <cofactor evidence="1 7">
        <name>Ca(2+)</name>
        <dbReference type="ChEBI" id="CHEBI:29108"/>
    </cofactor>
</comment>
<dbReference type="InterPro" id="IPR001382">
    <property type="entry name" value="Glyco_hydro_47"/>
</dbReference>
<dbReference type="GO" id="GO:0036503">
    <property type="term" value="P:ERAD pathway"/>
    <property type="evidence" value="ECO:0007669"/>
    <property type="project" value="UniProtKB-ARBA"/>
</dbReference>
<evidence type="ECO:0000313" key="12">
    <source>
        <dbReference type="Proteomes" id="UP000799423"/>
    </source>
</evidence>
<comment type="similarity">
    <text evidence="3 9">Belongs to the glycosyl hydrolase 47 family.</text>
</comment>
<feature type="region of interest" description="Disordered" evidence="10">
    <location>
        <begin position="38"/>
        <end position="63"/>
    </location>
</feature>
<dbReference type="InterPro" id="IPR012341">
    <property type="entry name" value="6hp_glycosidase-like_sf"/>
</dbReference>
<evidence type="ECO:0000256" key="7">
    <source>
        <dbReference type="PIRSR" id="PIRSR601382-2"/>
    </source>
</evidence>
<dbReference type="Gene3D" id="1.50.10.10">
    <property type="match status" value="1"/>
</dbReference>
<dbReference type="AlphaFoldDB" id="A0A6A7AQ62"/>
<proteinExistence type="inferred from homology"/>
<gene>
    <name evidence="11" type="ORF">T440DRAFT_523671</name>
</gene>
<evidence type="ECO:0000256" key="8">
    <source>
        <dbReference type="PIRSR" id="PIRSR601382-3"/>
    </source>
</evidence>
<feature type="active site" evidence="6">
    <location>
        <position position="349"/>
    </location>
</feature>
<dbReference type="InterPro" id="IPR050749">
    <property type="entry name" value="Glycosyl_Hydrolase_47"/>
</dbReference>
<keyword evidence="4 9" id="KW-0378">Hydrolase</keyword>
<name>A0A6A7AQ62_9PLEO</name>
<dbReference type="GO" id="GO:0004571">
    <property type="term" value="F:mannosyl-oligosaccharide 1,2-alpha-mannosidase activity"/>
    <property type="evidence" value="ECO:0007669"/>
    <property type="project" value="InterPro"/>
</dbReference>
<dbReference type="PANTHER" id="PTHR11742">
    <property type="entry name" value="MANNOSYL-OLIGOSACCHARIDE ALPHA-1,2-MANNOSIDASE-RELATED"/>
    <property type="match status" value="1"/>
</dbReference>
<keyword evidence="12" id="KW-1185">Reference proteome</keyword>
<organism evidence="11 12">
    <name type="scientific">Plenodomus tracheiphilus IPT5</name>
    <dbReference type="NCBI Taxonomy" id="1408161"/>
    <lineage>
        <taxon>Eukaryota</taxon>
        <taxon>Fungi</taxon>
        <taxon>Dikarya</taxon>
        <taxon>Ascomycota</taxon>
        <taxon>Pezizomycotina</taxon>
        <taxon>Dothideomycetes</taxon>
        <taxon>Pleosporomycetidae</taxon>
        <taxon>Pleosporales</taxon>
        <taxon>Pleosporineae</taxon>
        <taxon>Leptosphaeriaceae</taxon>
        <taxon>Plenodomus</taxon>
    </lineage>
</organism>
<dbReference type="PRINTS" id="PR00747">
    <property type="entry name" value="GLYHDRLASE47"/>
</dbReference>
<dbReference type="GO" id="GO:0005509">
    <property type="term" value="F:calcium ion binding"/>
    <property type="evidence" value="ECO:0007669"/>
    <property type="project" value="InterPro"/>
</dbReference>
<feature type="active site" description="Proton donor" evidence="6">
    <location>
        <position position="211"/>
    </location>
</feature>
<evidence type="ECO:0000256" key="9">
    <source>
        <dbReference type="RuleBase" id="RU361193"/>
    </source>
</evidence>
<evidence type="ECO:0000256" key="2">
    <source>
        <dbReference type="ARBA" id="ARBA00004922"/>
    </source>
</evidence>
<feature type="active site" description="Proton donor" evidence="6">
    <location>
        <position position="462"/>
    </location>
</feature>
<evidence type="ECO:0000256" key="10">
    <source>
        <dbReference type="SAM" id="MobiDB-lite"/>
    </source>
</evidence>
<sequence length="595" mass="66143">MIYRRWKRPVHVATALVCLVIVATFSARCAQFRPRVFTSSDGTPSTASKITSTSSGPASTLSHDCPTSLPRTPFIPNTHGKFDWRQVKVHNPVETYIELPVGPPSSLPRIQHEFAEELEQSTVKRVLRQTAVKSTFERCWSSYKAKAWKEDEVAPISGASKDTFGGWGATLIDSLDTLWIMDMKDDFEEAVNAAVEIDFGPRGTGDVSMFELTIRHLGGLIAAYDISGCKSPRLLQKAVEVGDMVYASFDTPSRMPVTRWNPQKAADGKQQLPADSGIIAEMASASLELTRLSQLTGDMRYFDAISRVSNVLDEQQGRTKLPGMWPIGVDVRTPSLMSGTQFGMGAMADSAYEYLPKMYQLLAGVGGAGAQYHRMYEWAMGTAINHTLFRPMVEDKADILMSTNYEHGKKGSGGQHLACFAGGMLGLGGRLTNNDTHVDIGRKLTDGCTWAYAHAPVGIMPELYDMPVCPDLSECSYTRPPGSVPFSSVGDGRYILRPETIESIFYMYRITGYLKYQDEAWDMFQAIEKHSSTEFGNAALRNVMIDPPEKEDSMESFWMAETLKYFYLVFSEPGMISLDEWVFNTEAHPFRVPRP</sequence>
<comment type="pathway">
    <text evidence="2">Protein modification; protein glycosylation.</text>
</comment>
<dbReference type="GO" id="GO:0016020">
    <property type="term" value="C:membrane"/>
    <property type="evidence" value="ECO:0007669"/>
    <property type="project" value="InterPro"/>
</dbReference>
<dbReference type="PANTHER" id="PTHR11742:SF89">
    <property type="entry name" value="ALPHA-1,2-MANNOSIDASE"/>
    <property type="match status" value="1"/>
</dbReference>
<dbReference type="EMBL" id="MU006400">
    <property type="protein sequence ID" value="KAF2844215.1"/>
    <property type="molecule type" value="Genomic_DNA"/>
</dbReference>
<dbReference type="EC" id="3.2.1.-" evidence="9"/>
<dbReference type="UniPathway" id="UPA00378"/>
<feature type="binding site" evidence="7">
    <location>
        <position position="585"/>
    </location>
    <ligand>
        <name>Ca(2+)</name>
        <dbReference type="ChEBI" id="CHEBI:29108"/>
    </ligand>
</feature>
<evidence type="ECO:0000256" key="3">
    <source>
        <dbReference type="ARBA" id="ARBA00007658"/>
    </source>
</evidence>
<evidence type="ECO:0000313" key="11">
    <source>
        <dbReference type="EMBL" id="KAF2844215.1"/>
    </source>
</evidence>
<keyword evidence="7" id="KW-0106">Calcium</keyword>
<evidence type="ECO:0000256" key="6">
    <source>
        <dbReference type="PIRSR" id="PIRSR601382-1"/>
    </source>
</evidence>
<dbReference type="InterPro" id="IPR036026">
    <property type="entry name" value="Seven-hairpin_glycosidases"/>
</dbReference>
<evidence type="ECO:0000256" key="4">
    <source>
        <dbReference type="ARBA" id="ARBA00022801"/>
    </source>
</evidence>
<protein>
    <recommendedName>
        <fullName evidence="9">alpha-1,2-Mannosidase</fullName>
        <ecNumber evidence="9">3.2.1.-</ecNumber>
    </recommendedName>
</protein>
<feature type="disulfide bond" evidence="8">
    <location>
        <begin position="419"/>
        <end position="448"/>
    </location>
</feature>
<feature type="compositionally biased region" description="Polar residues" evidence="10">
    <location>
        <begin position="38"/>
        <end position="62"/>
    </location>
</feature>